<keyword evidence="6" id="KW-1185">Reference proteome</keyword>
<dbReference type="EMBL" id="CAJNNW010026351">
    <property type="protein sequence ID" value="CAE8684702.1"/>
    <property type="molecule type" value="Genomic_DNA"/>
</dbReference>
<feature type="compositionally biased region" description="Basic and acidic residues" evidence="1">
    <location>
        <begin position="357"/>
        <end position="368"/>
    </location>
</feature>
<feature type="compositionally biased region" description="Acidic residues" evidence="1">
    <location>
        <begin position="130"/>
        <end position="156"/>
    </location>
</feature>
<feature type="domain" description="SAP" evidence="2">
    <location>
        <begin position="384"/>
        <end position="418"/>
    </location>
</feature>
<dbReference type="InterPro" id="IPR003034">
    <property type="entry name" value="SAP_dom"/>
</dbReference>
<dbReference type="InterPro" id="IPR036361">
    <property type="entry name" value="SAP_dom_sf"/>
</dbReference>
<reference evidence="4" key="1">
    <citation type="submission" date="2021-02" db="EMBL/GenBank/DDBJ databases">
        <authorList>
            <person name="Dougan E. K."/>
            <person name="Rhodes N."/>
            <person name="Thang M."/>
            <person name="Chan C."/>
        </authorList>
    </citation>
    <scope>NUCLEOTIDE SEQUENCE</scope>
</reference>
<evidence type="ECO:0000256" key="1">
    <source>
        <dbReference type="SAM" id="MobiDB-lite"/>
    </source>
</evidence>
<name>A0A813JWN2_POLGL</name>
<dbReference type="PROSITE" id="PS50800">
    <property type="entry name" value="SAP"/>
    <property type="match status" value="1"/>
</dbReference>
<feature type="region of interest" description="Disordered" evidence="1">
    <location>
        <begin position="311"/>
        <end position="381"/>
    </location>
</feature>
<proteinExistence type="predicted"/>
<evidence type="ECO:0000259" key="2">
    <source>
        <dbReference type="PROSITE" id="PS50800"/>
    </source>
</evidence>
<feature type="compositionally biased region" description="Basic and acidic residues" evidence="1">
    <location>
        <begin position="102"/>
        <end position="116"/>
    </location>
</feature>
<dbReference type="Proteomes" id="UP000626109">
    <property type="component" value="Unassembled WGS sequence"/>
</dbReference>
<sequence>MGKFNITKKTETFETFFKKSYRNHNMPMVDYLRGKERDYHTLTDLDERTVLSDDLVAYFVLQGTGLSEEERRNILINCGSEYDTAKLENILKVNYHDIRDRDRRHDAGDGHKEKFKNNFKRRSHAHAADDDSEEEEGSDDESEAADAADDGDEDEHVSDAGASGDDEVFDAYVAYGQARKNLKTIQKSRGFFKGELTFKERKDAIKKEKTRTRCGACDKVGQWAGDAECEKKGQGKNKQKMAAKMYPKKFPGKGGPRKDKDKSGHGYFTAAEEPFAGPYFPAASVTPSFFVIGSSCGSAIGDIQTESSYAVVGSSESDVPSAPKARPSRRHMQSSSGSTPAAPTAVPVTTAEPEATEPPRKQAAKDELMPTETPKPTGKPFHELDELKAYELKTKLNELGLQVSGAKEQMKARLIVYYSGIPQVKTGCSIGTTAPAVNAAASSTSTTDGRNVKCGDCGQYGHQGGADICPKVSAICRGQALQ</sequence>
<organism evidence="4 5">
    <name type="scientific">Polarella glacialis</name>
    <name type="common">Dinoflagellate</name>
    <dbReference type="NCBI Taxonomy" id="89957"/>
    <lineage>
        <taxon>Eukaryota</taxon>
        <taxon>Sar</taxon>
        <taxon>Alveolata</taxon>
        <taxon>Dinophyceae</taxon>
        <taxon>Suessiales</taxon>
        <taxon>Suessiaceae</taxon>
        <taxon>Polarella</taxon>
    </lineage>
</organism>
<evidence type="ECO:0000313" key="5">
    <source>
        <dbReference type="Proteomes" id="UP000626109"/>
    </source>
</evidence>
<dbReference type="Gene3D" id="1.10.720.30">
    <property type="entry name" value="SAP domain"/>
    <property type="match status" value="1"/>
</dbReference>
<dbReference type="AlphaFoldDB" id="A0A813JWN2"/>
<dbReference type="EMBL" id="CAJNNV010007593">
    <property type="protein sequence ID" value="CAE8595109.1"/>
    <property type="molecule type" value="Genomic_DNA"/>
</dbReference>
<evidence type="ECO:0000313" key="4">
    <source>
        <dbReference type="EMBL" id="CAE8684702.1"/>
    </source>
</evidence>
<evidence type="ECO:0000313" key="3">
    <source>
        <dbReference type="EMBL" id="CAE8595109.1"/>
    </source>
</evidence>
<feature type="region of interest" description="Disordered" evidence="1">
    <location>
        <begin position="102"/>
        <end position="163"/>
    </location>
</feature>
<protein>
    <recommendedName>
        <fullName evidence="2">SAP domain-containing protein</fullName>
    </recommendedName>
</protein>
<dbReference type="OrthoDB" id="419038at2759"/>
<dbReference type="Proteomes" id="UP000654075">
    <property type="component" value="Unassembled WGS sequence"/>
</dbReference>
<comment type="caution">
    <text evidence="4">The sequence shown here is derived from an EMBL/GenBank/DDBJ whole genome shotgun (WGS) entry which is preliminary data.</text>
</comment>
<accession>A0A813JWN2</accession>
<gene>
    <name evidence="3" type="ORF">PGLA1383_LOCUS13627</name>
    <name evidence="4" type="ORF">PGLA2088_LOCUS24070</name>
</gene>
<feature type="region of interest" description="Disordered" evidence="1">
    <location>
        <begin position="246"/>
        <end position="266"/>
    </location>
</feature>
<evidence type="ECO:0000313" key="6">
    <source>
        <dbReference type="Proteomes" id="UP000654075"/>
    </source>
</evidence>
<feature type="compositionally biased region" description="Low complexity" evidence="1">
    <location>
        <begin position="339"/>
        <end position="353"/>
    </location>
</feature>